<dbReference type="InterPro" id="IPR036404">
    <property type="entry name" value="Jacalin-like_lectin_dom_sf"/>
</dbReference>
<dbReference type="SUPFAM" id="SSF56849">
    <property type="entry name" value="delta-Endotoxin (insectocide), N-terminal domain"/>
    <property type="match status" value="1"/>
</dbReference>
<dbReference type="PANTHER" id="PTHR37003">
    <property type="entry name" value="ENDOTOXIN_N DOMAIN-CONTAINING PROTEIN-RELATED"/>
    <property type="match status" value="1"/>
</dbReference>
<protein>
    <submittedName>
        <fullName evidence="3">Delta endotoxin</fullName>
    </submittedName>
</protein>
<dbReference type="AlphaFoldDB" id="A0A167Q4U0"/>
<dbReference type="Pfam" id="PF03945">
    <property type="entry name" value="Endotoxin_N"/>
    <property type="match status" value="1"/>
</dbReference>
<dbReference type="EMBL" id="AZHB01000020">
    <property type="protein sequence ID" value="OAA57291.1"/>
    <property type="molecule type" value="Genomic_DNA"/>
</dbReference>
<reference evidence="3 4" key="1">
    <citation type="journal article" date="2016" name="Genome Biol. Evol.">
        <title>Divergent and convergent evolution of fungal pathogenicity.</title>
        <authorList>
            <person name="Shang Y."/>
            <person name="Xiao G."/>
            <person name="Zheng P."/>
            <person name="Cen K."/>
            <person name="Zhan S."/>
            <person name="Wang C."/>
        </authorList>
    </citation>
    <scope>NUCLEOTIDE SEQUENCE [LARGE SCALE GENOMIC DNA]</scope>
    <source>
        <strain evidence="3 4">ARSEF 2679</strain>
    </source>
</reference>
<dbReference type="STRING" id="1081104.A0A167Q4U0"/>
<dbReference type="PROSITE" id="PS51752">
    <property type="entry name" value="JACALIN_LECTIN"/>
    <property type="match status" value="1"/>
</dbReference>
<evidence type="ECO:0000313" key="4">
    <source>
        <dbReference type="Proteomes" id="UP000076744"/>
    </source>
</evidence>
<dbReference type="Gene3D" id="1.20.190.10">
    <property type="entry name" value="Pesticidal crystal protein, N-terminal domain"/>
    <property type="match status" value="2"/>
</dbReference>
<dbReference type="GO" id="GO:0090729">
    <property type="term" value="F:toxin activity"/>
    <property type="evidence" value="ECO:0007669"/>
    <property type="project" value="InterPro"/>
</dbReference>
<dbReference type="Gene3D" id="2.100.10.30">
    <property type="entry name" value="Jacalin-like lectin domain"/>
    <property type="match status" value="1"/>
</dbReference>
<proteinExistence type="predicted"/>
<evidence type="ECO:0000256" key="1">
    <source>
        <dbReference type="SAM" id="Phobius"/>
    </source>
</evidence>
<keyword evidence="1" id="KW-1133">Transmembrane helix</keyword>
<keyword evidence="1" id="KW-0472">Membrane</keyword>
<dbReference type="SUPFAM" id="SSF51101">
    <property type="entry name" value="Mannose-binding lectins"/>
    <property type="match status" value="1"/>
</dbReference>
<dbReference type="GeneID" id="30023504"/>
<evidence type="ECO:0000259" key="2">
    <source>
        <dbReference type="PROSITE" id="PS51752"/>
    </source>
</evidence>
<comment type="caution">
    <text evidence="3">The sequence shown here is derived from an EMBL/GenBank/DDBJ whole genome shotgun (WGS) entry which is preliminary data.</text>
</comment>
<accession>A0A167Q4U0</accession>
<dbReference type="InterPro" id="IPR001229">
    <property type="entry name" value="Jacalin-like_lectin_dom"/>
</dbReference>
<keyword evidence="4" id="KW-1185">Reference proteome</keyword>
<gene>
    <name evidence="3" type="ORF">ISF_07212</name>
</gene>
<dbReference type="Pfam" id="PF01419">
    <property type="entry name" value="Jacalin"/>
    <property type="match status" value="1"/>
</dbReference>
<dbReference type="GO" id="GO:0001907">
    <property type="term" value="P:symbiont-mediated killing of host cell"/>
    <property type="evidence" value="ECO:0007669"/>
    <property type="project" value="InterPro"/>
</dbReference>
<organism evidence="3 4">
    <name type="scientific">Cordyceps fumosorosea (strain ARSEF 2679)</name>
    <name type="common">Isaria fumosorosea</name>
    <dbReference type="NCBI Taxonomy" id="1081104"/>
    <lineage>
        <taxon>Eukaryota</taxon>
        <taxon>Fungi</taxon>
        <taxon>Dikarya</taxon>
        <taxon>Ascomycota</taxon>
        <taxon>Pezizomycotina</taxon>
        <taxon>Sordariomycetes</taxon>
        <taxon>Hypocreomycetidae</taxon>
        <taxon>Hypocreales</taxon>
        <taxon>Cordycipitaceae</taxon>
        <taxon>Cordyceps</taxon>
    </lineage>
</organism>
<feature type="domain" description="Jacalin-type lectin" evidence="2">
    <location>
        <begin position="366"/>
        <end position="514"/>
    </location>
</feature>
<evidence type="ECO:0000313" key="3">
    <source>
        <dbReference type="EMBL" id="OAA57291.1"/>
    </source>
</evidence>
<keyword evidence="1" id="KW-0812">Transmembrane</keyword>
<dbReference type="InterPro" id="IPR005639">
    <property type="entry name" value="Pest_crys_dom_I"/>
</dbReference>
<dbReference type="PANTHER" id="PTHR37003:SF2">
    <property type="entry name" value="PESTICIDAL CRYSTAL PROTEIN N-TERMINAL DOMAIN-CONTAINING PROTEIN"/>
    <property type="match status" value="1"/>
</dbReference>
<feature type="transmembrane region" description="Helical" evidence="1">
    <location>
        <begin position="47"/>
        <end position="69"/>
    </location>
</feature>
<dbReference type="Proteomes" id="UP000076744">
    <property type="component" value="Unassembled WGS sequence"/>
</dbReference>
<dbReference type="InterPro" id="IPR036716">
    <property type="entry name" value="Pest_crys_N_sf"/>
</dbReference>
<dbReference type="RefSeq" id="XP_018702093.1">
    <property type="nucleotide sequence ID" value="XM_018850815.1"/>
</dbReference>
<name>A0A167Q4U0_CORFA</name>
<dbReference type="InterPro" id="IPR038979">
    <property type="entry name" value="Pest_crys"/>
</dbReference>
<sequence>MAFDHDLAAKLAEKTFTAVQAGAKATLDNPNEIAQTVLGVMAVSLNAIPVAGSAIAAFAVAMSLIAFPAPKKDPWDQVRQRVEALVGQKLQAAELERLKRSIDGFRTNAETYALVWKAWNDKPADNRAKEAENLRVHHTNSITLLQAGIPAFQSEGHAAAALPLFAAAANQYIALLADGIKQGKEMGWDESHYGKTLVSLFNKATGQDGANAARGLLDSRDEDADAALLDMAKEALEAAKNLGVDPALMALWQEAYTSLVHKFAIRGDSTLGRRDGVTRDLVAHVKRWYVDGRKQVQPRTWVDGKVDGQTMPHYGDGYKQGLALATYADWDLEMVENALNYAELWPYLAGTKGEVSAEAMRNLDREIFRGPYVRYTGNTKFSAQAGPKVEPRSAPITGVKMCAGDNIRMMQVKYGNRWEGEYGKCGPARDKEEAGFELKEGEYITNVDIITGHKLGQLKFITNMGEYGPYGRRTHADLPMSVNRTGYALTSMHGTNYAQHDPEGIEGIILGFRPLLTAKKD</sequence>
<dbReference type="OrthoDB" id="4866405at2759"/>